<comment type="caution">
    <text evidence="1">The sequence shown here is derived from an EMBL/GenBank/DDBJ whole genome shotgun (WGS) entry which is preliminary data.</text>
</comment>
<dbReference type="EMBL" id="CM047580">
    <property type="protein sequence ID" value="KAI9921360.1"/>
    <property type="molecule type" value="Genomic_DNA"/>
</dbReference>
<reference evidence="1 2" key="1">
    <citation type="journal article" date="2022" name="bioRxiv">
        <title>The genome of the oomycete Peronosclerospora sorghi, a cosmopolitan pathogen of maize and sorghum, is inflated with dispersed pseudogenes.</title>
        <authorList>
            <person name="Fletcher K."/>
            <person name="Martin F."/>
            <person name="Isakeit T."/>
            <person name="Cavanaugh K."/>
            <person name="Magill C."/>
            <person name="Michelmore R."/>
        </authorList>
    </citation>
    <scope>NUCLEOTIDE SEQUENCE [LARGE SCALE GENOMIC DNA]</scope>
    <source>
        <strain evidence="1">P6</strain>
    </source>
</reference>
<proteinExistence type="predicted"/>
<organism evidence="1 2">
    <name type="scientific">Peronosclerospora sorghi</name>
    <dbReference type="NCBI Taxonomy" id="230839"/>
    <lineage>
        <taxon>Eukaryota</taxon>
        <taxon>Sar</taxon>
        <taxon>Stramenopiles</taxon>
        <taxon>Oomycota</taxon>
        <taxon>Peronosporomycetes</taxon>
        <taxon>Peronosporales</taxon>
        <taxon>Peronosporaceae</taxon>
        <taxon>Peronosclerospora</taxon>
    </lineage>
</organism>
<sequence length="280" mass="30959">MQLIFNRYRHAVEHPPSRAFHVHSAPLLPWLAPESARRGVELAINSHVDFASPEKTHTSSTGSLPLHEIRGLNPFDDFTAMRSQHVLLLATATTLFSPDATANTHLKSSQVQSDHETRETDGEERMLPNCLSVPWDTLQHAQPLRICRITYSSGMPLFSRSSERKSLRLSLRKHLHHEIVTNVGAFSRINSGYTSQVGRKTRRQTQLGRVTEHTMVVLSTTAPGTINIGSHQVPPPKLSSYVGSSASTLRCTTPILHENVSGGENDTDILEISVSLSSPK</sequence>
<accession>A0ACC0WRP8</accession>
<gene>
    <name evidence="1" type="ORF">PsorP6_001494</name>
</gene>
<keyword evidence="2" id="KW-1185">Reference proteome</keyword>
<name>A0ACC0WRP8_9STRA</name>
<dbReference type="Proteomes" id="UP001163321">
    <property type="component" value="Chromosome 1"/>
</dbReference>
<protein>
    <submittedName>
        <fullName evidence="1">Uncharacterized protein</fullName>
    </submittedName>
</protein>
<evidence type="ECO:0000313" key="2">
    <source>
        <dbReference type="Proteomes" id="UP001163321"/>
    </source>
</evidence>
<evidence type="ECO:0000313" key="1">
    <source>
        <dbReference type="EMBL" id="KAI9921360.1"/>
    </source>
</evidence>